<accession>A0A7C8RAP2</accession>
<dbReference type="GO" id="GO:0003677">
    <property type="term" value="F:DNA binding"/>
    <property type="evidence" value="ECO:0007669"/>
    <property type="project" value="InterPro"/>
</dbReference>
<dbReference type="EMBL" id="JAABOJ010000030">
    <property type="protein sequence ID" value="KAF3277074.1"/>
    <property type="molecule type" value="Genomic_DNA"/>
</dbReference>
<feature type="region of interest" description="Disordered" evidence="1">
    <location>
        <begin position="200"/>
        <end position="232"/>
    </location>
</feature>
<comment type="caution">
    <text evidence="2">The sequence shown here is derived from an EMBL/GenBank/DDBJ whole genome shotgun (WGS) entry which is preliminary data.</text>
</comment>
<evidence type="ECO:0000256" key="1">
    <source>
        <dbReference type="SAM" id="MobiDB-lite"/>
    </source>
</evidence>
<dbReference type="OrthoDB" id="5398578at2759"/>
<gene>
    <name evidence="2" type="ORF">TWF970_005937</name>
</gene>
<dbReference type="Proteomes" id="UP000474640">
    <property type="component" value="Unassembled WGS sequence"/>
</dbReference>
<dbReference type="InterPro" id="IPR017956">
    <property type="entry name" value="AT_hook_DNA-bd_motif"/>
</dbReference>
<feature type="compositionally biased region" description="Basic and acidic residues" evidence="1">
    <location>
        <begin position="91"/>
        <end position="112"/>
    </location>
</feature>
<evidence type="ECO:0000313" key="2">
    <source>
        <dbReference type="EMBL" id="KAF3277074.1"/>
    </source>
</evidence>
<feature type="region of interest" description="Disordered" evidence="1">
    <location>
        <begin position="1"/>
        <end position="160"/>
    </location>
</feature>
<reference evidence="2 3" key="1">
    <citation type="submission" date="2020-01" db="EMBL/GenBank/DDBJ databases">
        <authorList>
            <person name="Palmer J.M."/>
        </authorList>
    </citation>
    <scope>NUCLEOTIDE SEQUENCE [LARGE SCALE GENOMIC DNA]</scope>
    <source>
        <strain evidence="2 3">TWF970</strain>
    </source>
</reference>
<sequence length="381" mass="42657">MAPEGTEIGRERELPTDIVGNASSPSIRRGRGRPPGSRSRSRPGESVSPIRRRHRHRHTRTTRTHPPTNSNSLSPSPTRRRGRPPGSRNKKNNENIRPEPHDERHGDIERPYDGSPSIPVPPSRRASLNGARSPDAGSLADPSLNPPAPQTIRQDHNSTNVRQRVDRIFAEMHGNEVRRVSENLSRMTINSFLPRSNGLQLPQPTILEPPRPNRVPCSRLSHRSRGPSNTATIYEPQQPELQPVTQATMEFLEVRSEGYTISDESMDLSSDDPVLIPEDPDWFILPDNPIDTPSSANADTMSTSQVSLTTDLDCVQCFDISRYICDHCSMMYNNSVVGEVQIYIVGYARGLRCSRCGAVWCCWCRRSREAGYDSVVRVFDA</sequence>
<proteinExistence type="predicted"/>
<dbReference type="PRINTS" id="PR00929">
    <property type="entry name" value="ATHOOK"/>
</dbReference>
<name>A0A7C8RAP2_ORBOL</name>
<feature type="compositionally biased region" description="Basic residues" evidence="1">
    <location>
        <begin position="50"/>
        <end position="63"/>
    </location>
</feature>
<dbReference type="AlphaFoldDB" id="A0A7C8RAP2"/>
<protein>
    <submittedName>
        <fullName evidence="2">Uncharacterized protein</fullName>
    </submittedName>
</protein>
<organism evidence="2 3">
    <name type="scientific">Orbilia oligospora</name>
    <name type="common">Nematode-trapping fungus</name>
    <name type="synonym">Arthrobotrys oligospora</name>
    <dbReference type="NCBI Taxonomy" id="2813651"/>
    <lineage>
        <taxon>Eukaryota</taxon>
        <taxon>Fungi</taxon>
        <taxon>Dikarya</taxon>
        <taxon>Ascomycota</taxon>
        <taxon>Pezizomycotina</taxon>
        <taxon>Orbiliomycetes</taxon>
        <taxon>Orbiliales</taxon>
        <taxon>Orbiliaceae</taxon>
        <taxon>Orbilia</taxon>
    </lineage>
</organism>
<evidence type="ECO:0000313" key="3">
    <source>
        <dbReference type="Proteomes" id="UP000474640"/>
    </source>
</evidence>
<feature type="compositionally biased region" description="Low complexity" evidence="1">
    <location>
        <begin position="64"/>
        <end position="77"/>
    </location>
</feature>